<dbReference type="RefSeq" id="WP_002634941.1">
    <property type="nucleotide sequence ID" value="NZ_CP012109.1"/>
</dbReference>
<proteinExistence type="predicted"/>
<dbReference type="GO" id="GO:0016746">
    <property type="term" value="F:acyltransferase activity"/>
    <property type="evidence" value="ECO:0007669"/>
    <property type="project" value="InterPro"/>
</dbReference>
<dbReference type="OrthoDB" id="5381991at2"/>
<sequence>MNPTPLANTSPVLRASASTRGDATNPYPARVKHAVRYADPLAWAWVLAIGEATEPLGESFRSTVERCALIQVGPEAPPDAMTQTARDALRGFASPLRFPAATPSAPTGLACIVHGIRGPTLTLTMPVADGAGIALALSAAWLSRGVSDYALIGTAVTRHGAPYAACVVLTRGEGPAVDPALLVKTLLPEPCAHD</sequence>
<dbReference type="EMBL" id="CP012109">
    <property type="protein sequence ID" value="AKQ67325.1"/>
    <property type="molecule type" value="Genomic_DNA"/>
</dbReference>
<evidence type="ECO:0000313" key="2">
    <source>
        <dbReference type="EMBL" id="AKQ67325.1"/>
    </source>
</evidence>
<keyword evidence="3" id="KW-1185">Reference proteome</keyword>
<name>A0A0H4X138_9BACT</name>
<organism evidence="2 3">
    <name type="scientific">Pseudomyxococcus hansupus</name>
    <dbReference type="NCBI Taxonomy" id="1297742"/>
    <lineage>
        <taxon>Bacteria</taxon>
        <taxon>Pseudomonadati</taxon>
        <taxon>Myxococcota</taxon>
        <taxon>Myxococcia</taxon>
        <taxon>Myxococcales</taxon>
        <taxon>Cystobacterineae</taxon>
        <taxon>Myxococcaceae</taxon>
        <taxon>Pseudomyxococcus</taxon>
    </lineage>
</organism>
<evidence type="ECO:0000313" key="3">
    <source>
        <dbReference type="Proteomes" id="UP000009026"/>
    </source>
</evidence>
<dbReference type="Proteomes" id="UP000009026">
    <property type="component" value="Chromosome"/>
</dbReference>
<dbReference type="AlphaFoldDB" id="A0A0H4X138"/>
<protein>
    <recommendedName>
        <fullName evidence="4">Coronafacic acid synthetase component</fullName>
    </recommendedName>
</protein>
<evidence type="ECO:0000256" key="1">
    <source>
        <dbReference type="SAM" id="MobiDB-lite"/>
    </source>
</evidence>
<reference evidence="2 3" key="1">
    <citation type="journal article" date="2016" name="PLoS ONE">
        <title>Complete Genome Sequence and Comparative Genomics of a Novel Myxobacterium Myxococcus hansupus.</title>
        <authorList>
            <person name="Sharma G."/>
            <person name="Narwani T."/>
            <person name="Subramanian S."/>
        </authorList>
    </citation>
    <scope>NUCLEOTIDE SEQUENCE [LARGE SCALE GENOMIC DNA]</scope>
    <source>
        <strain evidence="3">mixupus</strain>
    </source>
</reference>
<gene>
    <name evidence="2" type="ORF">A176_004237</name>
</gene>
<dbReference type="InterPro" id="IPR016039">
    <property type="entry name" value="Thiolase-like"/>
</dbReference>
<accession>A0A0H4X138</accession>
<feature type="compositionally biased region" description="Polar residues" evidence="1">
    <location>
        <begin position="1"/>
        <end position="22"/>
    </location>
</feature>
<feature type="region of interest" description="Disordered" evidence="1">
    <location>
        <begin position="1"/>
        <end position="25"/>
    </location>
</feature>
<dbReference type="KEGG" id="mym:A176_004237"/>
<dbReference type="STRING" id="1297742.A176_004237"/>
<dbReference type="SUPFAM" id="SSF53901">
    <property type="entry name" value="Thiolase-like"/>
    <property type="match status" value="1"/>
</dbReference>
<evidence type="ECO:0008006" key="4">
    <source>
        <dbReference type="Google" id="ProtNLM"/>
    </source>
</evidence>
<dbReference type="PATRIC" id="fig|1297742.4.peg.4280"/>